<dbReference type="PANTHER" id="PTHR30514:SF1">
    <property type="entry name" value="HTH-TYPE TRANSCRIPTIONAL REGULATOR HEXR-RELATED"/>
    <property type="match status" value="1"/>
</dbReference>
<accession>A0ABU0DZ19</accession>
<keyword evidence="1" id="KW-0805">Transcription regulation</keyword>
<organism evidence="6 7">
    <name type="scientific">Breznakia pachnodae</name>
    <dbReference type="NCBI Taxonomy" id="265178"/>
    <lineage>
        <taxon>Bacteria</taxon>
        <taxon>Bacillati</taxon>
        <taxon>Bacillota</taxon>
        <taxon>Erysipelotrichia</taxon>
        <taxon>Erysipelotrichales</taxon>
        <taxon>Erysipelotrichaceae</taxon>
        <taxon>Breznakia</taxon>
    </lineage>
</organism>
<evidence type="ECO:0000256" key="1">
    <source>
        <dbReference type="ARBA" id="ARBA00023015"/>
    </source>
</evidence>
<dbReference type="Pfam" id="PF01380">
    <property type="entry name" value="SIS"/>
    <property type="match status" value="1"/>
</dbReference>
<dbReference type="CDD" id="cd05013">
    <property type="entry name" value="SIS_RpiR"/>
    <property type="match status" value="1"/>
</dbReference>
<dbReference type="InterPro" id="IPR001347">
    <property type="entry name" value="SIS_dom"/>
</dbReference>
<dbReference type="SUPFAM" id="SSF53697">
    <property type="entry name" value="SIS domain"/>
    <property type="match status" value="1"/>
</dbReference>
<dbReference type="PROSITE" id="PS51464">
    <property type="entry name" value="SIS"/>
    <property type="match status" value="1"/>
</dbReference>
<dbReference type="InterPro" id="IPR046348">
    <property type="entry name" value="SIS_dom_sf"/>
</dbReference>
<dbReference type="InterPro" id="IPR036388">
    <property type="entry name" value="WH-like_DNA-bd_sf"/>
</dbReference>
<dbReference type="Proteomes" id="UP001230220">
    <property type="component" value="Unassembled WGS sequence"/>
</dbReference>
<dbReference type="InterPro" id="IPR009057">
    <property type="entry name" value="Homeodomain-like_sf"/>
</dbReference>
<dbReference type="InterPro" id="IPR047640">
    <property type="entry name" value="RpiR-like"/>
</dbReference>
<dbReference type="PROSITE" id="PS51071">
    <property type="entry name" value="HTH_RPIR"/>
    <property type="match status" value="1"/>
</dbReference>
<keyword evidence="2" id="KW-0238">DNA-binding</keyword>
<evidence type="ECO:0000256" key="2">
    <source>
        <dbReference type="ARBA" id="ARBA00023125"/>
    </source>
</evidence>
<dbReference type="PANTHER" id="PTHR30514">
    <property type="entry name" value="GLUCOKINASE"/>
    <property type="match status" value="1"/>
</dbReference>
<keyword evidence="3" id="KW-0804">Transcription</keyword>
<evidence type="ECO:0000313" key="6">
    <source>
        <dbReference type="EMBL" id="MDQ0359868.1"/>
    </source>
</evidence>
<name>A0ABU0DZ19_9FIRM</name>
<dbReference type="Gene3D" id="3.40.50.10490">
    <property type="entry name" value="Glucose-6-phosphate isomerase like protein, domain 1"/>
    <property type="match status" value="1"/>
</dbReference>
<gene>
    <name evidence="6" type="ORF">J2S15_000599</name>
</gene>
<proteinExistence type="predicted"/>
<evidence type="ECO:0000256" key="3">
    <source>
        <dbReference type="ARBA" id="ARBA00023163"/>
    </source>
</evidence>
<evidence type="ECO:0000313" key="7">
    <source>
        <dbReference type="Proteomes" id="UP001230220"/>
    </source>
</evidence>
<sequence>MKLEELVYKNHDKLNDTDLYIWQYILHHKRQCQKMTILELSQVCNLSHTRILDFTKKLGMDGYSELKVHLKWELDDEAKFDEQMLDKTIVELDDTLHRVRHMDLSKAMKQIDEAKRVFVYGTGVVQQNAAFEMKREFAYRQKILYVINGRVEIDTLLRSVSKDDVFIIISLSGENETSTNLVKFLNRLSIPVISICKEGDNFLSRNSDTCIQFKVSSFKTGYHDSFYSSTGHFFVIANMMFLKYLEYKSS</sequence>
<protein>
    <submittedName>
        <fullName evidence="6">RpiR family glv operon transcriptional regulator</fullName>
    </submittedName>
</protein>
<dbReference type="Pfam" id="PF01418">
    <property type="entry name" value="HTH_6"/>
    <property type="match status" value="1"/>
</dbReference>
<dbReference type="SUPFAM" id="SSF46689">
    <property type="entry name" value="Homeodomain-like"/>
    <property type="match status" value="1"/>
</dbReference>
<feature type="domain" description="HTH rpiR-type" evidence="4">
    <location>
        <begin position="1"/>
        <end position="77"/>
    </location>
</feature>
<dbReference type="InterPro" id="IPR035472">
    <property type="entry name" value="RpiR-like_SIS"/>
</dbReference>
<dbReference type="Gene3D" id="1.10.10.10">
    <property type="entry name" value="Winged helix-like DNA-binding domain superfamily/Winged helix DNA-binding domain"/>
    <property type="match status" value="1"/>
</dbReference>
<dbReference type="EMBL" id="JAUSUR010000001">
    <property type="protein sequence ID" value="MDQ0359868.1"/>
    <property type="molecule type" value="Genomic_DNA"/>
</dbReference>
<comment type="caution">
    <text evidence="6">The sequence shown here is derived from an EMBL/GenBank/DDBJ whole genome shotgun (WGS) entry which is preliminary data.</text>
</comment>
<keyword evidence="7" id="KW-1185">Reference proteome</keyword>
<dbReference type="RefSeq" id="WP_307405346.1">
    <property type="nucleotide sequence ID" value="NZ_JAUSUR010000001.1"/>
</dbReference>
<feature type="domain" description="SIS" evidence="5">
    <location>
        <begin position="107"/>
        <end position="250"/>
    </location>
</feature>
<evidence type="ECO:0000259" key="4">
    <source>
        <dbReference type="PROSITE" id="PS51071"/>
    </source>
</evidence>
<reference evidence="6 7" key="1">
    <citation type="submission" date="2023-07" db="EMBL/GenBank/DDBJ databases">
        <title>Genomic Encyclopedia of Type Strains, Phase IV (KMG-IV): sequencing the most valuable type-strain genomes for metagenomic binning, comparative biology and taxonomic classification.</title>
        <authorList>
            <person name="Goeker M."/>
        </authorList>
    </citation>
    <scope>NUCLEOTIDE SEQUENCE [LARGE SCALE GENOMIC DNA]</scope>
    <source>
        <strain evidence="6 7">DSM 16784</strain>
    </source>
</reference>
<dbReference type="InterPro" id="IPR000281">
    <property type="entry name" value="HTH_RpiR"/>
</dbReference>
<evidence type="ECO:0000259" key="5">
    <source>
        <dbReference type="PROSITE" id="PS51464"/>
    </source>
</evidence>